<dbReference type="AlphaFoldDB" id="C5KRL5"/>
<dbReference type="InParanoid" id="C5KRL5"/>
<feature type="non-terminal residue" evidence="1">
    <location>
        <position position="69"/>
    </location>
</feature>
<dbReference type="OrthoDB" id="10567690at2759"/>
<protein>
    <submittedName>
        <fullName evidence="1">Uncharacterized protein</fullName>
    </submittedName>
</protein>
<accession>C5KRL5</accession>
<proteinExistence type="predicted"/>
<gene>
    <name evidence="1" type="ORF">Pmar_PMAR015043</name>
</gene>
<feature type="non-terminal residue" evidence="1">
    <location>
        <position position="1"/>
    </location>
</feature>
<dbReference type="EMBL" id="GG675846">
    <property type="protein sequence ID" value="EER12877.1"/>
    <property type="molecule type" value="Genomic_DNA"/>
</dbReference>
<sequence length="69" mass="7625">LCLGGMLLIHLFIAIIPKVLQLGESWLTALESLLKWQAALAACYIIQLPTMWTYHSQVFLSSTLGAIPI</sequence>
<keyword evidence="2" id="KW-1185">Reference proteome</keyword>
<organism evidence="2">
    <name type="scientific">Perkinsus marinus (strain ATCC 50983 / TXsc)</name>
    <dbReference type="NCBI Taxonomy" id="423536"/>
    <lineage>
        <taxon>Eukaryota</taxon>
        <taxon>Sar</taxon>
        <taxon>Alveolata</taxon>
        <taxon>Perkinsozoa</taxon>
        <taxon>Perkinsea</taxon>
        <taxon>Perkinsida</taxon>
        <taxon>Perkinsidae</taxon>
        <taxon>Perkinsus</taxon>
    </lineage>
</organism>
<evidence type="ECO:0000313" key="1">
    <source>
        <dbReference type="EMBL" id="EER12877.1"/>
    </source>
</evidence>
<dbReference type="Proteomes" id="UP000007800">
    <property type="component" value="Unassembled WGS sequence"/>
</dbReference>
<dbReference type="GeneID" id="9055830"/>
<dbReference type="RefSeq" id="XP_002781082.1">
    <property type="nucleotide sequence ID" value="XM_002781036.1"/>
</dbReference>
<name>C5KRL5_PERM5</name>
<evidence type="ECO:0000313" key="2">
    <source>
        <dbReference type="Proteomes" id="UP000007800"/>
    </source>
</evidence>
<reference evidence="1 2" key="1">
    <citation type="submission" date="2008-07" db="EMBL/GenBank/DDBJ databases">
        <authorList>
            <person name="El-Sayed N."/>
            <person name="Caler E."/>
            <person name="Inman J."/>
            <person name="Amedeo P."/>
            <person name="Hass B."/>
            <person name="Wortman J."/>
        </authorList>
    </citation>
    <scope>NUCLEOTIDE SEQUENCE [LARGE SCALE GENOMIC DNA]</scope>
    <source>
        <strain evidence="2">ATCC 50983 / TXsc</strain>
    </source>
</reference>